<reference evidence="2 3" key="1">
    <citation type="submission" date="2020-07" db="EMBL/GenBank/DDBJ databases">
        <title>Whole genome sequence of Sphingobium yanoikuyae A3.</title>
        <authorList>
            <person name="Han S.-S."/>
        </authorList>
    </citation>
    <scope>NUCLEOTIDE SEQUENCE [LARGE SCALE GENOMIC DNA]</scope>
    <source>
        <strain evidence="2 3">A3</strain>
    </source>
</reference>
<name>A0A9X7YCA2_SPHYA</name>
<keyword evidence="1" id="KW-1133">Transmembrane helix</keyword>
<dbReference type="RefSeq" id="WP_010338810.1">
    <property type="nucleotide sequence ID" value="NZ_JBCNKW010000003.1"/>
</dbReference>
<gene>
    <name evidence="2" type="ORF">H3V42_28150</name>
</gene>
<feature type="transmembrane region" description="Helical" evidence="1">
    <location>
        <begin position="12"/>
        <end position="36"/>
    </location>
</feature>
<evidence type="ECO:0000313" key="2">
    <source>
        <dbReference type="EMBL" id="QNG45596.1"/>
    </source>
</evidence>
<keyword evidence="1" id="KW-0472">Membrane</keyword>
<dbReference type="EMBL" id="CP060122">
    <property type="protein sequence ID" value="QNG45596.1"/>
    <property type="molecule type" value="Genomic_DNA"/>
</dbReference>
<proteinExistence type="predicted"/>
<accession>A0A9X7YCA2</accession>
<evidence type="ECO:0000256" key="1">
    <source>
        <dbReference type="SAM" id="Phobius"/>
    </source>
</evidence>
<organism evidence="2 3">
    <name type="scientific">Sphingobium yanoikuyae</name>
    <name type="common">Sphingomonas yanoikuyae</name>
    <dbReference type="NCBI Taxonomy" id="13690"/>
    <lineage>
        <taxon>Bacteria</taxon>
        <taxon>Pseudomonadati</taxon>
        <taxon>Pseudomonadota</taxon>
        <taxon>Alphaproteobacteria</taxon>
        <taxon>Sphingomonadales</taxon>
        <taxon>Sphingomonadaceae</taxon>
        <taxon>Sphingobium</taxon>
    </lineage>
</organism>
<feature type="transmembrane region" description="Helical" evidence="1">
    <location>
        <begin position="42"/>
        <end position="63"/>
    </location>
</feature>
<protein>
    <submittedName>
        <fullName evidence="2">Uncharacterized protein</fullName>
    </submittedName>
</protein>
<dbReference type="Proteomes" id="UP000515377">
    <property type="component" value="Chromosome"/>
</dbReference>
<dbReference type="AlphaFoldDB" id="A0A9X7YCA2"/>
<sequence>MSFGRYVFVKMLVSFGVFLIMCPLFFLAMGIVGKFLPENAHGVLLLFPGLPVIIGGLLATHIITERISRSRQK</sequence>
<keyword evidence="1" id="KW-0812">Transmembrane</keyword>
<evidence type="ECO:0000313" key="3">
    <source>
        <dbReference type="Proteomes" id="UP000515377"/>
    </source>
</evidence>